<keyword evidence="1" id="KW-0732">Signal</keyword>
<sequence>MQMSGQFQSLGTLHGTCLQLLHLTFTCMIGVLSQCSKSKIPLFVGVPPNIARRCGAAVDIRDGCGGNVETRVEQNWEIPAACCELDFDALCSTLRMYDPAPLITFVQSLKHFLHKIPCLIHIP</sequence>
<dbReference type="EMBL" id="JAHRIP010025807">
    <property type="protein sequence ID" value="MEQ2289931.1"/>
    <property type="molecule type" value="Genomic_DNA"/>
</dbReference>
<protein>
    <submittedName>
        <fullName evidence="2">Uncharacterized protein</fullName>
    </submittedName>
</protein>
<feature type="signal peptide" evidence="1">
    <location>
        <begin position="1"/>
        <end position="33"/>
    </location>
</feature>
<reference evidence="2 3" key="1">
    <citation type="submission" date="2021-06" db="EMBL/GenBank/DDBJ databases">
        <authorList>
            <person name="Palmer J.M."/>
        </authorList>
    </citation>
    <scope>NUCLEOTIDE SEQUENCE [LARGE SCALE GENOMIC DNA]</scope>
    <source>
        <strain evidence="2 3">AS_MEX2019</strain>
        <tissue evidence="2">Muscle</tissue>
    </source>
</reference>
<evidence type="ECO:0000256" key="1">
    <source>
        <dbReference type="SAM" id="SignalP"/>
    </source>
</evidence>
<organism evidence="2 3">
    <name type="scientific">Ameca splendens</name>
    <dbReference type="NCBI Taxonomy" id="208324"/>
    <lineage>
        <taxon>Eukaryota</taxon>
        <taxon>Metazoa</taxon>
        <taxon>Chordata</taxon>
        <taxon>Craniata</taxon>
        <taxon>Vertebrata</taxon>
        <taxon>Euteleostomi</taxon>
        <taxon>Actinopterygii</taxon>
        <taxon>Neopterygii</taxon>
        <taxon>Teleostei</taxon>
        <taxon>Neoteleostei</taxon>
        <taxon>Acanthomorphata</taxon>
        <taxon>Ovalentaria</taxon>
        <taxon>Atherinomorphae</taxon>
        <taxon>Cyprinodontiformes</taxon>
        <taxon>Goodeidae</taxon>
        <taxon>Ameca</taxon>
    </lineage>
</organism>
<proteinExistence type="predicted"/>
<keyword evidence="3" id="KW-1185">Reference proteome</keyword>
<evidence type="ECO:0000313" key="3">
    <source>
        <dbReference type="Proteomes" id="UP001469553"/>
    </source>
</evidence>
<feature type="chain" id="PRO_5047300623" evidence="1">
    <location>
        <begin position="34"/>
        <end position="123"/>
    </location>
</feature>
<comment type="caution">
    <text evidence="2">The sequence shown here is derived from an EMBL/GenBank/DDBJ whole genome shotgun (WGS) entry which is preliminary data.</text>
</comment>
<gene>
    <name evidence="2" type="ORF">AMECASPLE_038325</name>
</gene>
<dbReference type="Proteomes" id="UP001469553">
    <property type="component" value="Unassembled WGS sequence"/>
</dbReference>
<accession>A0ABV0Y8B9</accession>
<evidence type="ECO:0000313" key="2">
    <source>
        <dbReference type="EMBL" id="MEQ2289931.1"/>
    </source>
</evidence>
<name>A0ABV0Y8B9_9TELE</name>